<dbReference type="InterPro" id="IPR015366">
    <property type="entry name" value="S53_propep"/>
</dbReference>
<dbReference type="PANTHER" id="PTHR14218">
    <property type="entry name" value="PROTEASE S8 TRIPEPTIDYL PEPTIDASE I CLN2"/>
    <property type="match status" value="1"/>
</dbReference>
<keyword evidence="9" id="KW-0732">Signal</keyword>
<dbReference type="Pfam" id="PF09286">
    <property type="entry name" value="Pro-kuma_activ"/>
    <property type="match status" value="1"/>
</dbReference>
<feature type="chain" id="PRO_5045971936" evidence="9">
    <location>
        <begin position="30"/>
        <end position="640"/>
    </location>
</feature>
<dbReference type="SUPFAM" id="SSF52743">
    <property type="entry name" value="Subtilisin-like"/>
    <property type="match status" value="1"/>
</dbReference>
<dbReference type="GO" id="GO:0006508">
    <property type="term" value="P:proteolysis"/>
    <property type="evidence" value="ECO:0007669"/>
    <property type="project" value="UniProtKB-KW"/>
</dbReference>
<dbReference type="PROSITE" id="PS51695">
    <property type="entry name" value="SEDOLISIN"/>
    <property type="match status" value="1"/>
</dbReference>
<keyword evidence="7" id="KW-0865">Zymogen</keyword>
<sequence>MRRKRTLYTALGVLVATAVSLSGISTVHAGEPGRVPVARLTDTLADRLIRKGTDTGPTDPSTQVTVQVFLTGDAAGLAAYARAVSDPANPRYRHFLTPAQTRARFGPAQQRIDAVTAWLRGTGLSIDQISHRGVVVRGTVAQASTAFGTRIRNYTFFGTPFRAAVDPVTVPAAVGRDVLAVTGLTVLRGKPKPASPAGALRTESAPHKAVRSAGAPVNPCPDHYGDTPATELPPAYARPVQWAPCGYTPKQIRDAYGITGTGLTGKGVTIGIIGSSYEANALADTDRISAEHGEPTFAPGQFTVHVAPDVTPEPTGGEFTMDIQAAHAMAPEANIAYVVGSSSTWGDPVLDAIARVVDERLADVVSGSIITGYTPGSAPDAIAAYERLFQEAAVEGITFNFASGDSGGGIVDGMRTVEYPASSPWVTAVGGTSLGIGAGNRRLWEIVWATDYTDLSADGTGWDTEPPGYQGKATGGGTSTVFGQPSYQQGVVPPAFAGTPPMRTIPDVSALAEYYLGLRIGITQYDAGRNIVYIKSNGGGTSLASPLFAGVEALLVQKHGPLGFANPAFYTRAHTFHRISDNLAGTPNTIAFAVNYFDGVRLATPGQYANHNLDFVPGYNTSTGLGSPARTLIDSFPPRR</sequence>
<keyword evidence="3" id="KW-0479">Metal-binding</keyword>
<feature type="signal peptide" evidence="9">
    <location>
        <begin position="1"/>
        <end position="29"/>
    </location>
</feature>
<keyword evidence="5" id="KW-0720">Serine protease</keyword>
<comment type="cofactor">
    <cofactor evidence="1">
        <name>Ca(2+)</name>
        <dbReference type="ChEBI" id="CHEBI:29108"/>
    </cofactor>
</comment>
<evidence type="ECO:0000256" key="9">
    <source>
        <dbReference type="SAM" id="SignalP"/>
    </source>
</evidence>
<dbReference type="InterPro" id="IPR000209">
    <property type="entry name" value="Peptidase_S8/S53_dom"/>
</dbReference>
<dbReference type="RefSeq" id="WP_173141477.1">
    <property type="nucleotide sequence ID" value="NZ_CBCSGW010000021.1"/>
</dbReference>
<dbReference type="EMBL" id="JAAATY010000037">
    <property type="protein sequence ID" value="NRN70366.1"/>
    <property type="molecule type" value="Genomic_DNA"/>
</dbReference>
<dbReference type="Pfam" id="PF00082">
    <property type="entry name" value="Peptidase_S8"/>
    <property type="match status" value="1"/>
</dbReference>
<proteinExistence type="predicted"/>
<reference evidence="11 12" key="1">
    <citation type="submission" date="2020-01" db="EMBL/GenBank/DDBJ databases">
        <title>Kibdelosporangium persica a novel Actinomycetes from a hot desert in Iran.</title>
        <authorList>
            <person name="Safaei N."/>
            <person name="Zaburannyi N."/>
            <person name="Mueller R."/>
            <person name="Wink J."/>
        </authorList>
    </citation>
    <scope>NUCLEOTIDE SEQUENCE [LARGE SCALE GENOMIC DNA]</scope>
    <source>
        <strain evidence="11 12">4NS15</strain>
    </source>
</reference>
<dbReference type="InterPro" id="IPR036852">
    <property type="entry name" value="Peptidase_S8/S53_dom_sf"/>
</dbReference>
<evidence type="ECO:0000313" key="11">
    <source>
        <dbReference type="EMBL" id="NRN70366.1"/>
    </source>
</evidence>
<evidence type="ECO:0000256" key="2">
    <source>
        <dbReference type="ARBA" id="ARBA00022670"/>
    </source>
</evidence>
<dbReference type="PROSITE" id="PS00138">
    <property type="entry name" value="SUBTILASE_SER"/>
    <property type="match status" value="1"/>
</dbReference>
<evidence type="ECO:0000256" key="5">
    <source>
        <dbReference type="ARBA" id="ARBA00022825"/>
    </source>
</evidence>
<evidence type="ECO:0000259" key="10">
    <source>
        <dbReference type="PROSITE" id="PS51695"/>
    </source>
</evidence>
<dbReference type="CDD" id="cd04056">
    <property type="entry name" value="Peptidases_S53"/>
    <property type="match status" value="1"/>
</dbReference>
<dbReference type="InterPro" id="IPR030400">
    <property type="entry name" value="Sedolisin_dom"/>
</dbReference>
<accession>A0ABX2FHU3</accession>
<organism evidence="11 12">
    <name type="scientific">Kibdelosporangium persicum</name>
    <dbReference type="NCBI Taxonomy" id="2698649"/>
    <lineage>
        <taxon>Bacteria</taxon>
        <taxon>Bacillati</taxon>
        <taxon>Actinomycetota</taxon>
        <taxon>Actinomycetes</taxon>
        <taxon>Pseudonocardiales</taxon>
        <taxon>Pseudonocardiaceae</taxon>
        <taxon>Kibdelosporangium</taxon>
    </lineage>
</organism>
<evidence type="ECO:0000256" key="3">
    <source>
        <dbReference type="ARBA" id="ARBA00022723"/>
    </source>
</evidence>
<gene>
    <name evidence="11" type="ORF">GC106_76310</name>
</gene>
<comment type="caution">
    <text evidence="11">The sequence shown here is derived from an EMBL/GenBank/DDBJ whole genome shotgun (WGS) entry which is preliminary data.</text>
</comment>
<keyword evidence="6" id="KW-0106">Calcium</keyword>
<dbReference type="PANTHER" id="PTHR14218:SF15">
    <property type="entry name" value="TRIPEPTIDYL-PEPTIDASE 1"/>
    <property type="match status" value="1"/>
</dbReference>
<dbReference type="Proteomes" id="UP000763557">
    <property type="component" value="Unassembled WGS sequence"/>
</dbReference>
<evidence type="ECO:0000256" key="4">
    <source>
        <dbReference type="ARBA" id="ARBA00022801"/>
    </source>
</evidence>
<dbReference type="SMART" id="SM00944">
    <property type="entry name" value="Pro-kuma_activ"/>
    <property type="match status" value="1"/>
</dbReference>
<feature type="domain" description="Peptidase S53" evidence="10">
    <location>
        <begin position="246"/>
        <end position="640"/>
    </location>
</feature>
<dbReference type="Gene3D" id="3.40.50.200">
    <property type="entry name" value="Peptidase S8/S53 domain"/>
    <property type="match status" value="1"/>
</dbReference>
<dbReference type="SUPFAM" id="SSF54897">
    <property type="entry name" value="Protease propeptides/inhibitors"/>
    <property type="match status" value="1"/>
</dbReference>
<feature type="region of interest" description="Disordered" evidence="8">
    <location>
        <begin position="191"/>
        <end position="218"/>
    </location>
</feature>
<evidence type="ECO:0000256" key="7">
    <source>
        <dbReference type="ARBA" id="ARBA00023145"/>
    </source>
</evidence>
<keyword evidence="12" id="KW-1185">Reference proteome</keyword>
<evidence type="ECO:0000256" key="6">
    <source>
        <dbReference type="ARBA" id="ARBA00022837"/>
    </source>
</evidence>
<dbReference type="GO" id="GO:0008233">
    <property type="term" value="F:peptidase activity"/>
    <property type="evidence" value="ECO:0007669"/>
    <property type="project" value="UniProtKB-KW"/>
</dbReference>
<name>A0ABX2FHU3_9PSEU</name>
<dbReference type="InterPro" id="IPR023828">
    <property type="entry name" value="Peptidase_S8_Ser-AS"/>
</dbReference>
<evidence type="ECO:0000313" key="12">
    <source>
        <dbReference type="Proteomes" id="UP000763557"/>
    </source>
</evidence>
<evidence type="ECO:0000256" key="8">
    <source>
        <dbReference type="SAM" id="MobiDB-lite"/>
    </source>
</evidence>
<keyword evidence="4" id="KW-0378">Hydrolase</keyword>
<keyword evidence="2 11" id="KW-0645">Protease</keyword>
<dbReference type="InterPro" id="IPR050819">
    <property type="entry name" value="Tripeptidyl-peptidase_I"/>
</dbReference>
<evidence type="ECO:0000256" key="1">
    <source>
        <dbReference type="ARBA" id="ARBA00001913"/>
    </source>
</evidence>
<protein>
    <submittedName>
        <fullName evidence="11">Serine protease</fullName>
    </submittedName>
</protein>
<dbReference type="CDD" id="cd11377">
    <property type="entry name" value="Pro-peptidase_S53"/>
    <property type="match status" value="1"/>
</dbReference>